<evidence type="ECO:0000256" key="1">
    <source>
        <dbReference type="SAM" id="MobiDB-lite"/>
    </source>
</evidence>
<name>A0A6G0WQW2_9STRA</name>
<dbReference type="VEuPathDB" id="FungiDB:AeMF1_014289"/>
<proteinExistence type="predicted"/>
<reference evidence="2 3" key="1">
    <citation type="submission" date="2019-07" db="EMBL/GenBank/DDBJ databases">
        <title>Genomics analysis of Aphanomyces spp. identifies a new class of oomycete effector associated with host adaptation.</title>
        <authorList>
            <person name="Gaulin E."/>
        </authorList>
    </citation>
    <scope>NUCLEOTIDE SEQUENCE [LARGE SCALE GENOMIC DNA]</scope>
    <source>
        <strain evidence="2 3">ATCC 201684</strain>
    </source>
</reference>
<feature type="region of interest" description="Disordered" evidence="1">
    <location>
        <begin position="1"/>
        <end position="26"/>
    </location>
</feature>
<evidence type="ECO:0000313" key="2">
    <source>
        <dbReference type="EMBL" id="KAF0729783.1"/>
    </source>
</evidence>
<gene>
    <name evidence="2" type="ORF">Ae201684_012674</name>
</gene>
<dbReference type="EMBL" id="VJMJ01000161">
    <property type="protein sequence ID" value="KAF0729783.1"/>
    <property type="molecule type" value="Genomic_DNA"/>
</dbReference>
<protein>
    <recommendedName>
        <fullName evidence="4">HTH CENPB-type domain-containing protein</fullName>
    </recommendedName>
</protein>
<accession>A0A6G0WQW2</accession>
<organism evidence="2 3">
    <name type="scientific">Aphanomyces euteiches</name>
    <dbReference type="NCBI Taxonomy" id="100861"/>
    <lineage>
        <taxon>Eukaryota</taxon>
        <taxon>Sar</taxon>
        <taxon>Stramenopiles</taxon>
        <taxon>Oomycota</taxon>
        <taxon>Saprolegniomycetes</taxon>
        <taxon>Saprolegniales</taxon>
        <taxon>Verrucalvaceae</taxon>
        <taxon>Aphanomyces</taxon>
    </lineage>
</organism>
<comment type="caution">
    <text evidence="2">The sequence shown here is derived from an EMBL/GenBank/DDBJ whole genome shotgun (WGS) entry which is preliminary data.</text>
</comment>
<dbReference type="Proteomes" id="UP000481153">
    <property type="component" value="Unassembled WGS sequence"/>
</dbReference>
<keyword evidence="3" id="KW-1185">Reference proteome</keyword>
<evidence type="ECO:0000313" key="3">
    <source>
        <dbReference type="Proteomes" id="UP000481153"/>
    </source>
</evidence>
<evidence type="ECO:0008006" key="4">
    <source>
        <dbReference type="Google" id="ProtNLM"/>
    </source>
</evidence>
<dbReference type="AlphaFoldDB" id="A0A6G0WQW2"/>
<sequence length="146" mass="16675">MRKYHRLASGRPSIKGNPRTGPKQYKRSFTSNAFKWLVVQEYMTNGLGDAGLSNSMSKYFPGLTGTREVSTKKKIQAWYRNRESIEQKAVNPASANMMNTRQLGQATVLDIAAERRIVEWIVERRLEDIPICNLLLQQYALPIAKD</sequence>